<dbReference type="EMBL" id="UINC01161124">
    <property type="protein sequence ID" value="SVD60132.1"/>
    <property type="molecule type" value="Genomic_DNA"/>
</dbReference>
<gene>
    <name evidence="2" type="ORF">METZ01_LOCUS412986</name>
</gene>
<dbReference type="AlphaFoldDB" id="A0A382WMU9"/>
<reference evidence="2" key="1">
    <citation type="submission" date="2018-05" db="EMBL/GenBank/DDBJ databases">
        <authorList>
            <person name="Lanie J.A."/>
            <person name="Ng W.-L."/>
            <person name="Kazmierczak K.M."/>
            <person name="Andrzejewski T.M."/>
            <person name="Davidsen T.M."/>
            <person name="Wayne K.J."/>
            <person name="Tettelin H."/>
            <person name="Glass J.I."/>
            <person name="Rusch D."/>
            <person name="Podicherti R."/>
            <person name="Tsui H.-C.T."/>
            <person name="Winkler M.E."/>
        </authorList>
    </citation>
    <scope>NUCLEOTIDE SEQUENCE</scope>
</reference>
<organism evidence="2">
    <name type="scientific">marine metagenome</name>
    <dbReference type="NCBI Taxonomy" id="408172"/>
    <lineage>
        <taxon>unclassified sequences</taxon>
        <taxon>metagenomes</taxon>
        <taxon>ecological metagenomes</taxon>
    </lineage>
</organism>
<proteinExistence type="predicted"/>
<feature type="domain" description="DUF4031" evidence="1">
    <location>
        <begin position="20"/>
        <end position="94"/>
    </location>
</feature>
<dbReference type="Pfam" id="PF13223">
    <property type="entry name" value="DUF4031"/>
    <property type="match status" value="1"/>
</dbReference>
<evidence type="ECO:0000313" key="2">
    <source>
        <dbReference type="EMBL" id="SVD60132.1"/>
    </source>
</evidence>
<dbReference type="InterPro" id="IPR025109">
    <property type="entry name" value="DUF4031"/>
</dbReference>
<accession>A0A382WMU9</accession>
<feature type="non-terminal residue" evidence="2">
    <location>
        <position position="100"/>
    </location>
</feature>
<evidence type="ECO:0000259" key="1">
    <source>
        <dbReference type="Pfam" id="PF13223"/>
    </source>
</evidence>
<name>A0A382WMU9_9ZZZZ</name>
<protein>
    <recommendedName>
        <fullName evidence="1">DUF4031 domain-containing protein</fullName>
    </recommendedName>
</protein>
<sequence>MTVGLWRRGRGSGNIVGMAVLVDEAVWPWRGAQWAHLVSDESVDELHAFARRLGLRRMAFQGDHYDVSTDVRERALALGAEPVRGRDLVRRLRAAGLRLS</sequence>